<dbReference type="SUPFAM" id="SSF88659">
    <property type="entry name" value="Sigma3 and sigma4 domains of RNA polymerase sigma factors"/>
    <property type="match status" value="1"/>
</dbReference>
<keyword evidence="2" id="KW-0805">Transcription regulation</keyword>
<dbReference type="InterPro" id="IPR013325">
    <property type="entry name" value="RNA_pol_sigma_r2"/>
</dbReference>
<dbReference type="Gene3D" id="1.10.10.10">
    <property type="entry name" value="Winged helix-like DNA-binding domain superfamily/Winged helix DNA-binding domain"/>
    <property type="match status" value="1"/>
</dbReference>
<sequence length="183" mass="21242">MSEQELSQNVANLKLGDHNALETIYDNYSPALYGLCLKIVKDEALAQDILQEVFVKIWSKVDSYDKNKGTFFTWMLNIARNQAIDNYRKITRHQTIPIQNSEKSVDILKDDKMDIPIHHIGLKEIVNGLPDEQVEMIEYLYFKGYTQQETSDELNIPLGTVKTRSRTALASLREIFKLFILWM</sequence>
<feature type="domain" description="RNA polymerase sigma-70 region 4" evidence="7">
    <location>
        <begin position="127"/>
        <end position="174"/>
    </location>
</feature>
<proteinExistence type="inferred from homology"/>
<dbReference type="OrthoDB" id="9784272at2"/>
<evidence type="ECO:0000256" key="3">
    <source>
        <dbReference type="ARBA" id="ARBA00023082"/>
    </source>
</evidence>
<reference evidence="8 9" key="2">
    <citation type="submission" date="2018-05" db="EMBL/GenBank/DDBJ databases">
        <authorList>
            <person name="Lanie J.A."/>
            <person name="Ng W.-L."/>
            <person name="Kazmierczak K.M."/>
            <person name="Andrzejewski T.M."/>
            <person name="Davidsen T.M."/>
            <person name="Wayne K.J."/>
            <person name="Tettelin H."/>
            <person name="Glass J.I."/>
            <person name="Rusch D."/>
            <person name="Podicherti R."/>
            <person name="Tsui H.-C.T."/>
            <person name="Winkler M.E."/>
        </authorList>
    </citation>
    <scope>NUCLEOTIDE SEQUENCE [LARGE SCALE GENOMIC DNA]</scope>
    <source>
        <strain evidence="8 9">C305</strain>
    </source>
</reference>
<keyword evidence="4" id="KW-0238">DNA-binding</keyword>
<dbReference type="InterPro" id="IPR036388">
    <property type="entry name" value="WH-like_DNA-bd_sf"/>
</dbReference>
<gene>
    <name evidence="8" type="ORF">DIT68_14195</name>
</gene>
<dbReference type="GO" id="GO:0006352">
    <property type="term" value="P:DNA-templated transcription initiation"/>
    <property type="evidence" value="ECO:0007669"/>
    <property type="project" value="InterPro"/>
</dbReference>
<feature type="domain" description="RNA polymerase sigma-70 region 2" evidence="6">
    <location>
        <begin position="25"/>
        <end position="92"/>
    </location>
</feature>
<dbReference type="Gene3D" id="1.10.1740.10">
    <property type="match status" value="1"/>
</dbReference>
<comment type="similarity">
    <text evidence="1">Belongs to the sigma-70 factor family. ECF subfamily.</text>
</comment>
<name>A0A2U2X395_9FLAO</name>
<dbReference type="InterPro" id="IPR014284">
    <property type="entry name" value="RNA_pol_sigma-70_dom"/>
</dbReference>
<dbReference type="EMBL" id="QFRJ01000014">
    <property type="protein sequence ID" value="PWH82251.1"/>
    <property type="molecule type" value="Genomic_DNA"/>
</dbReference>
<dbReference type="NCBIfam" id="TIGR02937">
    <property type="entry name" value="sigma70-ECF"/>
    <property type="match status" value="1"/>
</dbReference>
<dbReference type="InterPro" id="IPR039425">
    <property type="entry name" value="RNA_pol_sigma-70-like"/>
</dbReference>
<keyword evidence="5" id="KW-0804">Transcription</keyword>
<dbReference type="Pfam" id="PF04542">
    <property type="entry name" value="Sigma70_r2"/>
    <property type="match status" value="1"/>
</dbReference>
<dbReference type="RefSeq" id="WP_109360480.1">
    <property type="nucleotide sequence ID" value="NZ_QFRJ01000014.1"/>
</dbReference>
<evidence type="ECO:0000313" key="9">
    <source>
        <dbReference type="Proteomes" id="UP000245370"/>
    </source>
</evidence>
<dbReference type="InterPro" id="IPR013324">
    <property type="entry name" value="RNA_pol_sigma_r3/r4-like"/>
</dbReference>
<evidence type="ECO:0000259" key="7">
    <source>
        <dbReference type="Pfam" id="PF04545"/>
    </source>
</evidence>
<dbReference type="Proteomes" id="UP000245370">
    <property type="component" value="Unassembled WGS sequence"/>
</dbReference>
<evidence type="ECO:0000313" key="8">
    <source>
        <dbReference type="EMBL" id="PWH82251.1"/>
    </source>
</evidence>
<protein>
    <submittedName>
        <fullName evidence="8">RNA polymerase subunit sigma-70</fullName>
    </submittedName>
</protein>
<dbReference type="SUPFAM" id="SSF88946">
    <property type="entry name" value="Sigma2 domain of RNA polymerase sigma factors"/>
    <property type="match status" value="1"/>
</dbReference>
<accession>A0A2U2X395</accession>
<dbReference type="Pfam" id="PF04545">
    <property type="entry name" value="Sigma70_r4"/>
    <property type="match status" value="1"/>
</dbReference>
<dbReference type="PANTHER" id="PTHR43133">
    <property type="entry name" value="RNA POLYMERASE ECF-TYPE SIGMA FACTO"/>
    <property type="match status" value="1"/>
</dbReference>
<evidence type="ECO:0000256" key="4">
    <source>
        <dbReference type="ARBA" id="ARBA00023125"/>
    </source>
</evidence>
<dbReference type="InterPro" id="IPR007627">
    <property type="entry name" value="RNA_pol_sigma70_r2"/>
</dbReference>
<evidence type="ECO:0000259" key="6">
    <source>
        <dbReference type="Pfam" id="PF04542"/>
    </source>
</evidence>
<dbReference type="GO" id="GO:0016987">
    <property type="term" value="F:sigma factor activity"/>
    <property type="evidence" value="ECO:0007669"/>
    <property type="project" value="UniProtKB-KW"/>
</dbReference>
<dbReference type="CDD" id="cd06171">
    <property type="entry name" value="Sigma70_r4"/>
    <property type="match status" value="1"/>
</dbReference>
<keyword evidence="9" id="KW-1185">Reference proteome</keyword>
<keyword evidence="3" id="KW-0731">Sigma factor</keyword>
<dbReference type="InterPro" id="IPR007630">
    <property type="entry name" value="RNA_pol_sigma70_r4"/>
</dbReference>
<dbReference type="GO" id="GO:0003677">
    <property type="term" value="F:DNA binding"/>
    <property type="evidence" value="ECO:0007669"/>
    <property type="project" value="UniProtKB-KW"/>
</dbReference>
<organism evidence="8 9">
    <name type="scientific">Brumimicrobium oceani</name>
    <dbReference type="NCBI Taxonomy" id="2100725"/>
    <lineage>
        <taxon>Bacteria</taxon>
        <taxon>Pseudomonadati</taxon>
        <taxon>Bacteroidota</taxon>
        <taxon>Flavobacteriia</taxon>
        <taxon>Flavobacteriales</taxon>
        <taxon>Crocinitomicaceae</taxon>
        <taxon>Brumimicrobium</taxon>
    </lineage>
</organism>
<dbReference type="PANTHER" id="PTHR43133:SF62">
    <property type="entry name" value="RNA POLYMERASE SIGMA FACTOR SIGZ"/>
    <property type="match status" value="1"/>
</dbReference>
<evidence type="ECO:0000256" key="2">
    <source>
        <dbReference type="ARBA" id="ARBA00023015"/>
    </source>
</evidence>
<dbReference type="AlphaFoldDB" id="A0A2U2X395"/>
<comment type="caution">
    <text evidence="8">The sequence shown here is derived from an EMBL/GenBank/DDBJ whole genome shotgun (WGS) entry which is preliminary data.</text>
</comment>
<evidence type="ECO:0000256" key="1">
    <source>
        <dbReference type="ARBA" id="ARBA00010641"/>
    </source>
</evidence>
<reference evidence="8 9" key="1">
    <citation type="submission" date="2018-05" db="EMBL/GenBank/DDBJ databases">
        <title>Brumimicrobium oceani sp. nov., isolated from coastal sediment.</title>
        <authorList>
            <person name="Kou Y."/>
        </authorList>
    </citation>
    <scope>NUCLEOTIDE SEQUENCE [LARGE SCALE GENOMIC DNA]</scope>
    <source>
        <strain evidence="8 9">C305</strain>
    </source>
</reference>
<evidence type="ECO:0000256" key="5">
    <source>
        <dbReference type="ARBA" id="ARBA00023163"/>
    </source>
</evidence>